<dbReference type="AlphaFoldDB" id="A0A1G8DNB0"/>
<sequence>MNRQFLPLVLMAGLLSACASPAPEPKAALRGEVFYLQRIALPPSAQVSVSLQDVSLADAPALELAHQTLPGGQQVPIAFTLEYDPKQVKPGHSYALSARIENAGRLLFTNTERHSVKLDGSDPQPLRIRVDAVR</sequence>
<reference evidence="3" key="1">
    <citation type="submission" date="2016-10" db="EMBL/GenBank/DDBJ databases">
        <authorList>
            <person name="Varghese N."/>
            <person name="Submissions S."/>
        </authorList>
    </citation>
    <scope>NUCLEOTIDE SEQUENCE [LARGE SCALE GENOMIC DNA]</scope>
    <source>
        <strain evidence="3">CCM 7469</strain>
    </source>
</reference>
<feature type="signal peptide" evidence="1">
    <location>
        <begin position="1"/>
        <end position="19"/>
    </location>
</feature>
<dbReference type="PANTHER" id="PTHR38013">
    <property type="entry name" value="GLYCOPROTEIN/POLYSACCHARIDE METABOLISM"/>
    <property type="match status" value="1"/>
</dbReference>
<dbReference type="InterPro" id="IPR039366">
    <property type="entry name" value="Pilotin"/>
</dbReference>
<name>A0A1G8DNB0_9PSED</name>
<protein>
    <submittedName>
        <fullName evidence="2">Putative lipoprotein</fullName>
    </submittedName>
</protein>
<evidence type="ECO:0000313" key="2">
    <source>
        <dbReference type="EMBL" id="SDH58999.1"/>
    </source>
</evidence>
<dbReference type="RefSeq" id="WP_090261303.1">
    <property type="nucleotide sequence ID" value="NZ_FNDS01000002.1"/>
</dbReference>
<keyword evidence="2" id="KW-0449">Lipoprotein</keyword>
<evidence type="ECO:0000313" key="3">
    <source>
        <dbReference type="Proteomes" id="UP000199636"/>
    </source>
</evidence>
<evidence type="ECO:0000256" key="1">
    <source>
        <dbReference type="SAM" id="SignalP"/>
    </source>
</evidence>
<organism evidence="2 3">
    <name type="scientific">Pseudomonas panipatensis</name>
    <dbReference type="NCBI Taxonomy" id="428992"/>
    <lineage>
        <taxon>Bacteria</taxon>
        <taxon>Pseudomonadati</taxon>
        <taxon>Pseudomonadota</taxon>
        <taxon>Gammaproteobacteria</taxon>
        <taxon>Pseudomonadales</taxon>
        <taxon>Pseudomonadaceae</taxon>
        <taxon>Pseudomonas</taxon>
    </lineage>
</organism>
<dbReference type="STRING" id="428992.SAMN05216272_10253"/>
<feature type="chain" id="PRO_5011591876" evidence="1">
    <location>
        <begin position="20"/>
        <end position="134"/>
    </location>
</feature>
<dbReference type="InterPro" id="IPR053196">
    <property type="entry name" value="Lipoprotein_YbaY-like"/>
</dbReference>
<dbReference type="Pfam" id="PF09619">
    <property type="entry name" value="YscW"/>
    <property type="match status" value="1"/>
</dbReference>
<proteinExistence type="predicted"/>
<gene>
    <name evidence="2" type="ORF">SAMN05216272_10253</name>
</gene>
<keyword evidence="3" id="KW-1185">Reference proteome</keyword>
<dbReference type="OrthoDB" id="5348860at2"/>
<dbReference type="Proteomes" id="UP000199636">
    <property type="component" value="Unassembled WGS sequence"/>
</dbReference>
<dbReference type="PROSITE" id="PS51257">
    <property type="entry name" value="PROKAR_LIPOPROTEIN"/>
    <property type="match status" value="1"/>
</dbReference>
<keyword evidence="1" id="KW-0732">Signal</keyword>
<accession>A0A1G8DNB0</accession>
<dbReference type="PANTHER" id="PTHR38013:SF1">
    <property type="entry name" value="GLYCOPROTEIN_POLYSACCHARIDE METABOLISM"/>
    <property type="match status" value="1"/>
</dbReference>
<dbReference type="EMBL" id="FNDS01000002">
    <property type="protein sequence ID" value="SDH58999.1"/>
    <property type="molecule type" value="Genomic_DNA"/>
</dbReference>